<evidence type="ECO:0000256" key="3">
    <source>
        <dbReference type="ARBA" id="ARBA00022553"/>
    </source>
</evidence>
<feature type="transmembrane region" description="Helical" evidence="8">
    <location>
        <begin position="36"/>
        <end position="55"/>
    </location>
</feature>
<dbReference type="InterPro" id="IPR005467">
    <property type="entry name" value="His_kinase_dom"/>
</dbReference>
<dbReference type="Gene3D" id="3.30.565.10">
    <property type="entry name" value="Histidine kinase-like ATPase, C-terminal domain"/>
    <property type="match status" value="1"/>
</dbReference>
<gene>
    <name evidence="10" type="ORF">H9Q79_03265</name>
</gene>
<evidence type="ECO:0000256" key="6">
    <source>
        <dbReference type="ARBA" id="ARBA00023012"/>
    </source>
</evidence>
<sequence length="346" mass="39531">MKYFLKRSGHWIVLLAATDLTFIFLTWLLRPNALRGVGMFILLFTAIIVCTGCFLEHRRQLQYLKTLEAFCDHPDEPAMRQLSSVLGTFWQPSVHSLYRQLREQSGLLEEAREQLKSYQEYIESWVHEIKTPLSLATLVLDNYRDEMSPHVYSRMTYVRHLISGHVDHILYYARLQDSHADYKFERVLLDSCVRDTASDFLSCAEERHVTLLQELEPLTAVTDQKILVFILSQLLSNGIKYAAPENGRVAVRLWKESSPGLRVHLAVRDNGPGVPPEDAPFLFDKGFTGSHPERQKATGMGLYFVKKYAKALSIETGLETDLPPGYGFGIELIFPDVQEPPAPVFL</sequence>
<dbReference type="PANTHER" id="PTHR44936:SF9">
    <property type="entry name" value="SENSOR PROTEIN CREC"/>
    <property type="match status" value="1"/>
</dbReference>
<evidence type="ECO:0000256" key="4">
    <source>
        <dbReference type="ARBA" id="ARBA00022679"/>
    </source>
</evidence>
<dbReference type="KEGG" id="whj:H9Q79_03265"/>
<feature type="transmembrane region" description="Helical" evidence="8">
    <location>
        <begin position="12"/>
        <end position="30"/>
    </location>
</feature>
<keyword evidence="8" id="KW-0812">Transmembrane</keyword>
<evidence type="ECO:0000256" key="1">
    <source>
        <dbReference type="ARBA" id="ARBA00000085"/>
    </source>
</evidence>
<feature type="coiled-coil region" evidence="7">
    <location>
        <begin position="94"/>
        <end position="128"/>
    </location>
</feature>
<name>A0A7G9GET9_9FIRM</name>
<keyword evidence="6" id="KW-0902">Two-component regulatory system</keyword>
<dbReference type="RefSeq" id="WP_118645971.1">
    <property type="nucleotide sequence ID" value="NZ_CP060635.1"/>
</dbReference>
<evidence type="ECO:0000313" key="11">
    <source>
        <dbReference type="Proteomes" id="UP000515860"/>
    </source>
</evidence>
<keyword evidence="4" id="KW-0808">Transferase</keyword>
<comment type="catalytic activity">
    <reaction evidence="1">
        <text>ATP + protein L-histidine = ADP + protein N-phospho-L-histidine.</text>
        <dbReference type="EC" id="2.7.13.3"/>
    </reaction>
</comment>
<dbReference type="PROSITE" id="PS50109">
    <property type="entry name" value="HIS_KIN"/>
    <property type="match status" value="1"/>
</dbReference>
<keyword evidence="8" id="KW-0472">Membrane</keyword>
<dbReference type="EMBL" id="CP060635">
    <property type="protein sequence ID" value="QNM09321.1"/>
    <property type="molecule type" value="Genomic_DNA"/>
</dbReference>
<dbReference type="Proteomes" id="UP000515860">
    <property type="component" value="Chromosome"/>
</dbReference>
<keyword evidence="5 10" id="KW-0418">Kinase</keyword>
<evidence type="ECO:0000256" key="5">
    <source>
        <dbReference type="ARBA" id="ARBA00022777"/>
    </source>
</evidence>
<dbReference type="InterPro" id="IPR050980">
    <property type="entry name" value="2C_sensor_his_kinase"/>
</dbReference>
<protein>
    <recommendedName>
        <fullName evidence="2">histidine kinase</fullName>
        <ecNumber evidence="2">2.7.13.3</ecNumber>
    </recommendedName>
</protein>
<keyword evidence="11" id="KW-1185">Reference proteome</keyword>
<proteinExistence type="predicted"/>
<keyword evidence="7" id="KW-0175">Coiled coil</keyword>
<dbReference type="InterPro" id="IPR036097">
    <property type="entry name" value="HisK_dim/P_sf"/>
</dbReference>
<dbReference type="PANTHER" id="PTHR44936">
    <property type="entry name" value="SENSOR PROTEIN CREC"/>
    <property type="match status" value="1"/>
</dbReference>
<evidence type="ECO:0000313" key="10">
    <source>
        <dbReference type="EMBL" id="QNM09321.1"/>
    </source>
</evidence>
<evidence type="ECO:0000259" key="9">
    <source>
        <dbReference type="PROSITE" id="PS50109"/>
    </source>
</evidence>
<organism evidence="10 11">
    <name type="scientific">Wansuia hejianensis</name>
    <dbReference type="NCBI Taxonomy" id="2763667"/>
    <lineage>
        <taxon>Bacteria</taxon>
        <taxon>Bacillati</taxon>
        <taxon>Bacillota</taxon>
        <taxon>Clostridia</taxon>
        <taxon>Lachnospirales</taxon>
        <taxon>Lachnospiraceae</taxon>
        <taxon>Wansuia</taxon>
    </lineage>
</organism>
<dbReference type="SUPFAM" id="SSF47384">
    <property type="entry name" value="Homodimeric domain of signal transducing histidine kinase"/>
    <property type="match status" value="1"/>
</dbReference>
<dbReference type="SUPFAM" id="SSF55874">
    <property type="entry name" value="ATPase domain of HSP90 chaperone/DNA topoisomerase II/histidine kinase"/>
    <property type="match status" value="1"/>
</dbReference>
<dbReference type="InterPro" id="IPR003594">
    <property type="entry name" value="HATPase_dom"/>
</dbReference>
<dbReference type="InterPro" id="IPR036890">
    <property type="entry name" value="HATPase_C_sf"/>
</dbReference>
<keyword evidence="3" id="KW-0597">Phosphoprotein</keyword>
<dbReference type="EC" id="2.7.13.3" evidence="2"/>
<dbReference type="GO" id="GO:0000155">
    <property type="term" value="F:phosphorelay sensor kinase activity"/>
    <property type="evidence" value="ECO:0007669"/>
    <property type="project" value="InterPro"/>
</dbReference>
<dbReference type="SMART" id="SM00387">
    <property type="entry name" value="HATPase_c"/>
    <property type="match status" value="1"/>
</dbReference>
<reference evidence="10 11" key="1">
    <citation type="submission" date="2020-08" db="EMBL/GenBank/DDBJ databases">
        <authorList>
            <person name="Liu C."/>
            <person name="Sun Q."/>
        </authorList>
    </citation>
    <scope>NUCLEOTIDE SEQUENCE [LARGE SCALE GENOMIC DNA]</scope>
    <source>
        <strain evidence="10 11">NSJ-29</strain>
    </source>
</reference>
<accession>A0A7G9GET9</accession>
<evidence type="ECO:0000256" key="2">
    <source>
        <dbReference type="ARBA" id="ARBA00012438"/>
    </source>
</evidence>
<evidence type="ECO:0000256" key="7">
    <source>
        <dbReference type="SAM" id="Coils"/>
    </source>
</evidence>
<keyword evidence="8" id="KW-1133">Transmembrane helix</keyword>
<feature type="domain" description="Histidine kinase" evidence="9">
    <location>
        <begin position="124"/>
        <end position="338"/>
    </location>
</feature>
<evidence type="ECO:0000256" key="8">
    <source>
        <dbReference type="SAM" id="Phobius"/>
    </source>
</evidence>
<dbReference type="AlphaFoldDB" id="A0A7G9GET9"/>
<dbReference type="Pfam" id="PF02518">
    <property type="entry name" value="HATPase_c"/>
    <property type="match status" value="1"/>
</dbReference>